<accession>A0A0F9MV01</accession>
<name>A0A0F9MV01_9ZZZZ</name>
<proteinExistence type="predicted"/>
<dbReference type="AlphaFoldDB" id="A0A0F9MV01"/>
<comment type="caution">
    <text evidence="1">The sequence shown here is derived from an EMBL/GenBank/DDBJ whole genome shotgun (WGS) entry which is preliminary data.</text>
</comment>
<gene>
    <name evidence="1" type="ORF">LCGC14_1045070</name>
</gene>
<dbReference type="EMBL" id="LAZR01004330">
    <property type="protein sequence ID" value="KKN09589.1"/>
    <property type="molecule type" value="Genomic_DNA"/>
</dbReference>
<reference evidence="1" key="1">
    <citation type="journal article" date="2015" name="Nature">
        <title>Complex archaea that bridge the gap between prokaryotes and eukaryotes.</title>
        <authorList>
            <person name="Spang A."/>
            <person name="Saw J.H."/>
            <person name="Jorgensen S.L."/>
            <person name="Zaremba-Niedzwiedzka K."/>
            <person name="Martijn J."/>
            <person name="Lind A.E."/>
            <person name="van Eijk R."/>
            <person name="Schleper C."/>
            <person name="Guy L."/>
            <person name="Ettema T.J."/>
        </authorList>
    </citation>
    <scope>NUCLEOTIDE SEQUENCE</scope>
</reference>
<sequence>MPFDKTDITKLAFQIYKENKSVKKSVLQLAELCVTINKNIENGYDVKPLETDNLVLLIRQDVNGELLKPPQNEIDEVADIIFQENPSKSQLDWYIAEKQLLLNEIKSIVVQKRKNV</sequence>
<protein>
    <submittedName>
        <fullName evidence="1">Uncharacterized protein</fullName>
    </submittedName>
</protein>
<organism evidence="1">
    <name type="scientific">marine sediment metagenome</name>
    <dbReference type="NCBI Taxonomy" id="412755"/>
    <lineage>
        <taxon>unclassified sequences</taxon>
        <taxon>metagenomes</taxon>
        <taxon>ecological metagenomes</taxon>
    </lineage>
</organism>
<evidence type="ECO:0000313" key="1">
    <source>
        <dbReference type="EMBL" id="KKN09589.1"/>
    </source>
</evidence>